<dbReference type="AlphaFoldDB" id="A0A314LGN9"/>
<proteinExistence type="predicted"/>
<feature type="compositionally biased region" description="Low complexity" evidence="1">
    <location>
        <begin position="137"/>
        <end position="147"/>
    </location>
</feature>
<evidence type="ECO:0000313" key="2">
    <source>
        <dbReference type="EMBL" id="OIT40317.1"/>
    </source>
</evidence>
<feature type="compositionally biased region" description="Low complexity" evidence="1">
    <location>
        <begin position="47"/>
        <end position="65"/>
    </location>
</feature>
<feature type="compositionally biased region" description="Basic and acidic residues" evidence="1">
    <location>
        <begin position="1"/>
        <end position="15"/>
    </location>
</feature>
<comment type="caution">
    <text evidence="2">The sequence shown here is derived from an EMBL/GenBank/DDBJ whole genome shotgun (WGS) entry which is preliminary data.</text>
</comment>
<dbReference type="EMBL" id="MJEQ01000034">
    <property type="protein sequence ID" value="OIT40317.1"/>
    <property type="molecule type" value="Genomic_DNA"/>
</dbReference>
<dbReference type="OrthoDB" id="1306367at2759"/>
<reference evidence="2" key="1">
    <citation type="submission" date="2016-11" db="EMBL/GenBank/DDBJ databases">
        <title>The genome of Nicotiana attenuata.</title>
        <authorList>
            <person name="Xu S."/>
            <person name="Brockmoeller T."/>
            <person name="Gaquerel E."/>
            <person name="Navarro A."/>
            <person name="Kuhl H."/>
            <person name="Gase K."/>
            <person name="Ling Z."/>
            <person name="Zhou W."/>
            <person name="Kreitzer C."/>
            <person name="Stanke M."/>
            <person name="Tang H."/>
            <person name="Lyons E."/>
            <person name="Pandey P."/>
            <person name="Pandey S.P."/>
            <person name="Timmermann B."/>
            <person name="Baldwin I.T."/>
        </authorList>
    </citation>
    <scope>NUCLEOTIDE SEQUENCE [LARGE SCALE GENOMIC DNA]</scope>
    <source>
        <strain evidence="2">UT</strain>
    </source>
</reference>
<keyword evidence="3" id="KW-1185">Reference proteome</keyword>
<evidence type="ECO:0000313" key="3">
    <source>
        <dbReference type="Proteomes" id="UP000187609"/>
    </source>
</evidence>
<feature type="region of interest" description="Disordered" evidence="1">
    <location>
        <begin position="47"/>
        <end position="147"/>
    </location>
</feature>
<accession>A0A314LGN9</accession>
<protein>
    <submittedName>
        <fullName evidence="2">Uncharacterized protein</fullName>
    </submittedName>
</protein>
<gene>
    <name evidence="2" type="ORF">A4A49_21568</name>
</gene>
<sequence length="147" mass="16196">MEDITEKKERGRGDEESSLTKVYDISKNPIFYLQEAIRVILNCLGFESSKPESSSSSSSSSSSMSDQKEEKEEENINEESGEKENCVFQEEDGPEVKQASTNINNENPSTPSANDPPQSQTLIEAATRRGRTPPRPGVSRGSPPQNN</sequence>
<dbReference type="KEGG" id="nau:109236958"/>
<dbReference type="Proteomes" id="UP000187609">
    <property type="component" value="Unassembled WGS sequence"/>
</dbReference>
<evidence type="ECO:0000256" key="1">
    <source>
        <dbReference type="SAM" id="MobiDB-lite"/>
    </source>
</evidence>
<feature type="region of interest" description="Disordered" evidence="1">
    <location>
        <begin position="1"/>
        <end position="25"/>
    </location>
</feature>
<dbReference type="Gramene" id="OIT40317">
    <property type="protein sequence ID" value="OIT40317"/>
    <property type="gene ID" value="A4A49_21568"/>
</dbReference>
<feature type="compositionally biased region" description="Polar residues" evidence="1">
    <location>
        <begin position="98"/>
        <end position="122"/>
    </location>
</feature>
<organism evidence="2 3">
    <name type="scientific">Nicotiana attenuata</name>
    <name type="common">Coyote tobacco</name>
    <dbReference type="NCBI Taxonomy" id="49451"/>
    <lineage>
        <taxon>Eukaryota</taxon>
        <taxon>Viridiplantae</taxon>
        <taxon>Streptophyta</taxon>
        <taxon>Embryophyta</taxon>
        <taxon>Tracheophyta</taxon>
        <taxon>Spermatophyta</taxon>
        <taxon>Magnoliopsida</taxon>
        <taxon>eudicotyledons</taxon>
        <taxon>Gunneridae</taxon>
        <taxon>Pentapetalae</taxon>
        <taxon>asterids</taxon>
        <taxon>lamiids</taxon>
        <taxon>Solanales</taxon>
        <taxon>Solanaceae</taxon>
        <taxon>Nicotianoideae</taxon>
        <taxon>Nicotianeae</taxon>
        <taxon>Nicotiana</taxon>
    </lineage>
</organism>
<name>A0A314LGN9_NICAT</name>